<protein>
    <recommendedName>
        <fullName evidence="4">Sushi domain-containing protein</fullName>
    </recommendedName>
</protein>
<evidence type="ECO:0000256" key="3">
    <source>
        <dbReference type="SAM" id="SignalP"/>
    </source>
</evidence>
<feature type="chain" id="PRO_5045635513" description="Sushi domain-containing protein" evidence="3">
    <location>
        <begin position="19"/>
        <end position="298"/>
    </location>
</feature>
<dbReference type="SUPFAM" id="SSF57535">
    <property type="entry name" value="Complement control module/SCR domain"/>
    <property type="match status" value="1"/>
</dbReference>
<dbReference type="Proteomes" id="UP001642464">
    <property type="component" value="Unassembled WGS sequence"/>
</dbReference>
<keyword evidence="1" id="KW-1015">Disulfide bond</keyword>
<feature type="domain" description="Sushi" evidence="4">
    <location>
        <begin position="182"/>
        <end position="234"/>
    </location>
</feature>
<dbReference type="CDD" id="cd00033">
    <property type="entry name" value="CCP"/>
    <property type="match status" value="1"/>
</dbReference>
<feature type="compositionally biased region" description="Basic and acidic residues" evidence="2">
    <location>
        <begin position="92"/>
        <end position="105"/>
    </location>
</feature>
<proteinExistence type="predicted"/>
<dbReference type="InterPro" id="IPR000436">
    <property type="entry name" value="Sushi_SCR_CCP_dom"/>
</dbReference>
<dbReference type="InterPro" id="IPR035976">
    <property type="entry name" value="Sushi/SCR/CCP_sf"/>
</dbReference>
<dbReference type="Pfam" id="PF00084">
    <property type="entry name" value="Sushi"/>
    <property type="match status" value="1"/>
</dbReference>
<reference evidence="5 6" key="1">
    <citation type="submission" date="2024-02" db="EMBL/GenBank/DDBJ databases">
        <authorList>
            <person name="Chen Y."/>
            <person name="Shah S."/>
            <person name="Dougan E. K."/>
            <person name="Thang M."/>
            <person name="Chan C."/>
        </authorList>
    </citation>
    <scope>NUCLEOTIDE SEQUENCE [LARGE SCALE GENOMIC DNA]</scope>
</reference>
<evidence type="ECO:0000256" key="2">
    <source>
        <dbReference type="SAM" id="MobiDB-lite"/>
    </source>
</evidence>
<keyword evidence="6" id="KW-1185">Reference proteome</keyword>
<evidence type="ECO:0000259" key="4">
    <source>
        <dbReference type="PROSITE" id="PS50923"/>
    </source>
</evidence>
<evidence type="ECO:0000313" key="6">
    <source>
        <dbReference type="Proteomes" id="UP001642464"/>
    </source>
</evidence>
<dbReference type="PROSITE" id="PS50923">
    <property type="entry name" value="SUSHI"/>
    <property type="match status" value="1"/>
</dbReference>
<comment type="caution">
    <text evidence="5">The sequence shown here is derived from an EMBL/GenBank/DDBJ whole genome shotgun (WGS) entry which is preliminary data.</text>
</comment>
<dbReference type="EMBL" id="CAXAMM010002080">
    <property type="protein sequence ID" value="CAK8994632.1"/>
    <property type="molecule type" value="Genomic_DNA"/>
</dbReference>
<dbReference type="Gene3D" id="2.10.70.10">
    <property type="entry name" value="Complement Module, domain 1"/>
    <property type="match status" value="1"/>
</dbReference>
<feature type="signal peptide" evidence="3">
    <location>
        <begin position="1"/>
        <end position="18"/>
    </location>
</feature>
<keyword evidence="3" id="KW-0732">Signal</keyword>
<organism evidence="5 6">
    <name type="scientific">Durusdinium trenchii</name>
    <dbReference type="NCBI Taxonomy" id="1381693"/>
    <lineage>
        <taxon>Eukaryota</taxon>
        <taxon>Sar</taxon>
        <taxon>Alveolata</taxon>
        <taxon>Dinophyceae</taxon>
        <taxon>Suessiales</taxon>
        <taxon>Symbiodiniaceae</taxon>
        <taxon>Durusdinium</taxon>
    </lineage>
</organism>
<accession>A0ABP0HWM9</accession>
<name>A0ABP0HWM9_9DINO</name>
<evidence type="ECO:0000256" key="1">
    <source>
        <dbReference type="ARBA" id="ARBA00023157"/>
    </source>
</evidence>
<gene>
    <name evidence="5" type="ORF">SCF082_LOCUS4011</name>
</gene>
<sequence length="298" mass="32294">MWAAHVGALLALVTTAQAHGCCFRFGYGAGQMPCCLQVNQGLSKAKCIYAKKGLMGGTMGWSSECPRSAEEAQELLKASTKPPAPAVPTGGSEKRPEENQSRKGEEDEDEDHQPLCHKLPEGVREMKDLQGPFKAGSHLEVGCALGWQPLNQSEETWHVKCVGWDAWTAVGHYGGCTVVTCSACSDVWGTWWGSRDFNRSLQLRCADGFNVEGASELHCLASGLWDRLPGRCLPNGGNPELWRSKLRYSALMSFLGLAVTVALVLWVCRPPHEPGLELPLSRAPAALSRHRATAPATE</sequence>
<evidence type="ECO:0000313" key="5">
    <source>
        <dbReference type="EMBL" id="CAK8994632.1"/>
    </source>
</evidence>
<feature type="region of interest" description="Disordered" evidence="2">
    <location>
        <begin position="71"/>
        <end position="115"/>
    </location>
</feature>